<accession>A0A0F9R136</accession>
<dbReference type="EMBL" id="LAZR01001122">
    <property type="protein sequence ID" value="KKN50305.1"/>
    <property type="molecule type" value="Genomic_DNA"/>
</dbReference>
<reference evidence="1" key="1">
    <citation type="journal article" date="2015" name="Nature">
        <title>Complex archaea that bridge the gap between prokaryotes and eukaryotes.</title>
        <authorList>
            <person name="Spang A."/>
            <person name="Saw J.H."/>
            <person name="Jorgensen S.L."/>
            <person name="Zaremba-Niedzwiedzka K."/>
            <person name="Martijn J."/>
            <person name="Lind A.E."/>
            <person name="van Eijk R."/>
            <person name="Schleper C."/>
            <person name="Guy L."/>
            <person name="Ettema T.J."/>
        </authorList>
    </citation>
    <scope>NUCLEOTIDE SEQUENCE</scope>
</reference>
<proteinExistence type="predicted"/>
<sequence>MIKKKITAEQPTKKQLLNTSLLPTTSSFIKFETIAYMGIGIKKAKDTNPWLSLCTRGGT</sequence>
<evidence type="ECO:0000313" key="1">
    <source>
        <dbReference type="EMBL" id="KKN50305.1"/>
    </source>
</evidence>
<gene>
    <name evidence="1" type="ORF">LCGC14_0634190</name>
</gene>
<dbReference type="AlphaFoldDB" id="A0A0F9R136"/>
<protein>
    <submittedName>
        <fullName evidence="1">Uncharacterized protein</fullName>
    </submittedName>
</protein>
<organism evidence="1">
    <name type="scientific">marine sediment metagenome</name>
    <dbReference type="NCBI Taxonomy" id="412755"/>
    <lineage>
        <taxon>unclassified sequences</taxon>
        <taxon>metagenomes</taxon>
        <taxon>ecological metagenomes</taxon>
    </lineage>
</organism>
<name>A0A0F9R136_9ZZZZ</name>
<comment type="caution">
    <text evidence="1">The sequence shown here is derived from an EMBL/GenBank/DDBJ whole genome shotgun (WGS) entry which is preliminary data.</text>
</comment>